<feature type="compositionally biased region" description="Basic and acidic residues" evidence="1">
    <location>
        <begin position="191"/>
        <end position="208"/>
    </location>
</feature>
<dbReference type="SMART" id="SM00015">
    <property type="entry name" value="IQ"/>
    <property type="match status" value="1"/>
</dbReference>
<feature type="compositionally biased region" description="Polar residues" evidence="1">
    <location>
        <begin position="43"/>
        <end position="53"/>
    </location>
</feature>
<feature type="compositionally biased region" description="Basic and acidic residues" evidence="1">
    <location>
        <begin position="91"/>
        <end position="122"/>
    </location>
</feature>
<feature type="compositionally biased region" description="Acidic residues" evidence="1">
    <location>
        <begin position="168"/>
        <end position="180"/>
    </location>
</feature>
<feature type="compositionally biased region" description="Basic and acidic residues" evidence="1">
    <location>
        <begin position="30"/>
        <end position="39"/>
    </location>
</feature>
<reference evidence="3" key="1">
    <citation type="submission" date="2025-08" db="UniProtKB">
        <authorList>
            <consortium name="RefSeq"/>
        </authorList>
    </citation>
    <scope>IDENTIFICATION</scope>
    <source>
        <tissue evidence="3">Gonads</tissue>
    </source>
</reference>
<dbReference type="AlphaFoldDB" id="A0A1S3JAD9"/>
<dbReference type="InParanoid" id="A0A1S3JAD9"/>
<feature type="compositionally biased region" description="Basic and acidic residues" evidence="1">
    <location>
        <begin position="131"/>
        <end position="145"/>
    </location>
</feature>
<name>A0A1S3JAD9_LINAN</name>
<dbReference type="Gene3D" id="1.20.5.190">
    <property type="match status" value="1"/>
</dbReference>
<dbReference type="Pfam" id="PF00612">
    <property type="entry name" value="IQ"/>
    <property type="match status" value="1"/>
</dbReference>
<feature type="region of interest" description="Disordered" evidence="1">
    <location>
        <begin position="1"/>
        <end position="263"/>
    </location>
</feature>
<dbReference type="Proteomes" id="UP000085678">
    <property type="component" value="Unplaced"/>
</dbReference>
<proteinExistence type="predicted"/>
<gene>
    <name evidence="3" type="primary">LOC106171463</name>
</gene>
<keyword evidence="2" id="KW-1185">Reference proteome</keyword>
<evidence type="ECO:0000313" key="2">
    <source>
        <dbReference type="Proteomes" id="UP000085678"/>
    </source>
</evidence>
<accession>A0A1S3JAD9</accession>
<dbReference type="KEGG" id="lak:106171463"/>
<protein>
    <submittedName>
        <fullName evidence="3">RNA polymerase-associated protein LEO1-like</fullName>
    </submittedName>
</protein>
<sequence length="263" mass="29539">MGGRETFTKETSDPEDKAESAENEADKDETEAAGHHDNEEAGNGQNEDGSSTYRVDETQDDRIDDLDNNEAATSLDNGAAPGDEGLESETDMTHKDEPTVNEQDKAHDDLKDDTVVVEDLDKAVTPSQEKPPSRRELSSSRRRDSANQTEPDTNRTDQTDTSNNNDTVDGDGQNEEDLEEAAIKIQAAFRGHQDRQKVHELKEQRKADEDENEIPDITEITDNDNDNEVRELSPPPKQPTPKPKEDIAQKWKQRFNNPKFKVR</sequence>
<evidence type="ECO:0000256" key="1">
    <source>
        <dbReference type="SAM" id="MobiDB-lite"/>
    </source>
</evidence>
<dbReference type="GeneID" id="106171463"/>
<dbReference type="CDD" id="cd23767">
    <property type="entry name" value="IQCD"/>
    <property type="match status" value="1"/>
</dbReference>
<evidence type="ECO:0000313" key="3">
    <source>
        <dbReference type="RefSeq" id="XP_013407288.1"/>
    </source>
</evidence>
<feature type="compositionally biased region" description="Basic and acidic residues" evidence="1">
    <location>
        <begin position="1"/>
        <end position="20"/>
    </location>
</feature>
<dbReference type="PROSITE" id="PS50096">
    <property type="entry name" value="IQ"/>
    <property type="match status" value="1"/>
</dbReference>
<feature type="compositionally biased region" description="Acidic residues" evidence="1">
    <location>
        <begin position="209"/>
        <end position="226"/>
    </location>
</feature>
<organism evidence="2 3">
    <name type="scientific">Lingula anatina</name>
    <name type="common">Brachiopod</name>
    <name type="synonym">Lingula unguis</name>
    <dbReference type="NCBI Taxonomy" id="7574"/>
    <lineage>
        <taxon>Eukaryota</taxon>
        <taxon>Metazoa</taxon>
        <taxon>Spiralia</taxon>
        <taxon>Lophotrochozoa</taxon>
        <taxon>Brachiopoda</taxon>
        <taxon>Linguliformea</taxon>
        <taxon>Lingulata</taxon>
        <taxon>Lingulida</taxon>
        <taxon>Linguloidea</taxon>
        <taxon>Lingulidae</taxon>
        <taxon>Lingula</taxon>
    </lineage>
</organism>
<dbReference type="InterPro" id="IPR000048">
    <property type="entry name" value="IQ_motif_EF-hand-BS"/>
</dbReference>
<dbReference type="RefSeq" id="XP_013407288.1">
    <property type="nucleotide sequence ID" value="XM_013551834.1"/>
</dbReference>